<dbReference type="KEGG" id="pto:PTO0335"/>
<dbReference type="eggNOG" id="arCOG06454">
    <property type="taxonomic scope" value="Archaea"/>
</dbReference>
<dbReference type="InParanoid" id="Q6L282"/>
<feature type="domain" description="RNase NYN" evidence="1">
    <location>
        <begin position="4"/>
        <end position="122"/>
    </location>
</feature>
<dbReference type="STRING" id="263820.PTO0335"/>
<dbReference type="GeneID" id="2845284"/>
<dbReference type="Gene3D" id="3.40.50.11980">
    <property type="match status" value="1"/>
</dbReference>
<dbReference type="RefSeq" id="WP_011177136.1">
    <property type="nucleotide sequence ID" value="NC_005877.1"/>
</dbReference>
<sequence>MDYIIDGSNVAFGSGRPLAENISNMIRYLKKHGIENIIVICDASLRYKIIDKDHFENLVNLNIIKIAPAGTSADEFIIEYAKKNDAMIITNDRFNDYRDDPWVRENIDKHLVPFMFIGRDIFIKKK</sequence>
<name>Q6L282_PICTO</name>
<reference evidence="2 3" key="1">
    <citation type="journal article" date="2004" name="Proc. Natl. Acad. Sci. U.S.A.">
        <title>Genome sequence of Picrophilus torridus and its implications for life around pH 0.</title>
        <authorList>
            <person name="Futterer O."/>
            <person name="Angelov A."/>
            <person name="Liesegang H."/>
            <person name="Gottschalk G."/>
            <person name="Schleper C."/>
            <person name="Schepers B."/>
            <person name="Dock C."/>
            <person name="Antranikian G."/>
            <person name="Liebl W."/>
        </authorList>
    </citation>
    <scope>NUCLEOTIDE SEQUENCE [LARGE SCALE GENOMIC DNA]</scope>
    <source>
        <strain evidence="3">ATCC 700027 / DSM 9790 / JCM 10055 / NBRC 100828</strain>
    </source>
</reference>
<gene>
    <name evidence="2" type="ordered locus">PTO0335</name>
</gene>
<evidence type="ECO:0000313" key="2">
    <source>
        <dbReference type="EMBL" id="AAT42920.1"/>
    </source>
</evidence>
<dbReference type="Pfam" id="PF11977">
    <property type="entry name" value="RNase_Zc3h12a"/>
    <property type="match status" value="1"/>
</dbReference>
<protein>
    <recommendedName>
        <fullName evidence="1">RNase NYN domain-containing protein</fullName>
    </recommendedName>
</protein>
<dbReference type="InterPro" id="IPR021869">
    <property type="entry name" value="RNase_Zc3h12_NYN"/>
</dbReference>
<dbReference type="PaxDb" id="263820-PTO0335"/>
<dbReference type="EMBL" id="AE017261">
    <property type="protein sequence ID" value="AAT42920.1"/>
    <property type="molecule type" value="Genomic_DNA"/>
</dbReference>
<evidence type="ECO:0000259" key="1">
    <source>
        <dbReference type="Pfam" id="PF11977"/>
    </source>
</evidence>
<dbReference type="Proteomes" id="UP000000438">
    <property type="component" value="Chromosome"/>
</dbReference>
<accession>Q6L282</accession>
<dbReference type="HOGENOM" id="CLU_1976611_0_0_2"/>
<proteinExistence type="predicted"/>
<dbReference type="OrthoDB" id="74167at2157"/>
<organism evidence="2 3">
    <name type="scientific">Picrophilus torridus (strain ATCC 700027 / DSM 9790 / JCM 10055 / NBRC 100828 / KAW 2/3)</name>
    <dbReference type="NCBI Taxonomy" id="1122961"/>
    <lineage>
        <taxon>Archaea</taxon>
        <taxon>Methanobacteriati</taxon>
        <taxon>Thermoplasmatota</taxon>
        <taxon>Thermoplasmata</taxon>
        <taxon>Thermoplasmatales</taxon>
        <taxon>Picrophilaceae</taxon>
        <taxon>Picrophilus</taxon>
    </lineage>
</organism>
<evidence type="ECO:0000313" key="3">
    <source>
        <dbReference type="Proteomes" id="UP000000438"/>
    </source>
</evidence>
<dbReference type="AlphaFoldDB" id="Q6L282"/>